<dbReference type="EMBL" id="VOSM01000001">
    <property type="protein sequence ID" value="TXD39196.1"/>
    <property type="molecule type" value="Genomic_DNA"/>
</dbReference>
<protein>
    <recommendedName>
        <fullName evidence="5">Double Cache domain-containing protein</fullName>
    </recommendedName>
</protein>
<accession>A0A5C6XBA8</accession>
<name>A0A5C6XBA8_9DELT</name>
<comment type="caution">
    <text evidence="3">The sequence shown here is derived from an EMBL/GenBank/DDBJ whole genome shotgun (WGS) entry which is preliminary data.</text>
</comment>
<feature type="transmembrane region" description="Helical" evidence="2">
    <location>
        <begin position="7"/>
        <end position="25"/>
    </location>
</feature>
<dbReference type="RefSeq" id="WP_146979628.1">
    <property type="nucleotide sequence ID" value="NZ_VOSM01000001.1"/>
</dbReference>
<dbReference type="OrthoDB" id="5483900at2"/>
<reference evidence="3 4" key="1">
    <citation type="submission" date="2019-08" db="EMBL/GenBank/DDBJ databases">
        <title>Bradymonadales sp. TMQ4.</title>
        <authorList>
            <person name="Liang Q."/>
        </authorList>
    </citation>
    <scope>NUCLEOTIDE SEQUENCE [LARGE SCALE GENOMIC DNA]</scope>
    <source>
        <strain evidence="3 4">TMQ4</strain>
    </source>
</reference>
<keyword evidence="4" id="KW-1185">Reference proteome</keyword>
<gene>
    <name evidence="3" type="ORF">FRC98_01995</name>
</gene>
<evidence type="ECO:0000256" key="2">
    <source>
        <dbReference type="SAM" id="Phobius"/>
    </source>
</evidence>
<keyword evidence="2" id="KW-0472">Membrane</keyword>
<keyword evidence="2" id="KW-0812">Transmembrane</keyword>
<feature type="region of interest" description="Disordered" evidence="1">
    <location>
        <begin position="411"/>
        <end position="465"/>
    </location>
</feature>
<proteinExistence type="predicted"/>
<feature type="compositionally biased region" description="Basic and acidic residues" evidence="1">
    <location>
        <begin position="450"/>
        <end position="465"/>
    </location>
</feature>
<feature type="transmembrane region" description="Helical" evidence="2">
    <location>
        <begin position="342"/>
        <end position="361"/>
    </location>
</feature>
<dbReference type="AlphaFoldDB" id="A0A5C6XBA8"/>
<evidence type="ECO:0008006" key="5">
    <source>
        <dbReference type="Google" id="ProtNLM"/>
    </source>
</evidence>
<evidence type="ECO:0000313" key="4">
    <source>
        <dbReference type="Proteomes" id="UP000321412"/>
    </source>
</evidence>
<keyword evidence="2" id="KW-1133">Transmembrane helix</keyword>
<evidence type="ECO:0000256" key="1">
    <source>
        <dbReference type="SAM" id="MobiDB-lite"/>
    </source>
</evidence>
<evidence type="ECO:0000313" key="3">
    <source>
        <dbReference type="EMBL" id="TXD39196.1"/>
    </source>
</evidence>
<sequence>MFRLKIVLGYVVLVALFLASTYLVIENTLGPALQQDGDVALQRTALIAEKSRRLDEYSLLEKARFVASRDDLQQAMINEYPGDAEYERHVEVHKLLERDQIRFTEFIAPKNEGIRNLDLPLAERRPADHEIFMAIDRSGRGVATLGDNLAHWMGENVARDFPLVLEVMESGEPRLASWNWSWSATEDRQLYRVAIAPLREPGSDATVGAVILGNLVNDGVARRSQGLFAGASSGEYTPDSDTREAALVPEVAFFRNGRIYGSTLSTNNQRALADQLFTDDDLPTDDLERFVDVTINQTPYRALVRHFNRARDQNERSGMVLLANMETTLAPVKHAKALTLRVGFGVLAVGVIFLLLSLHLYTRRFAQIEQGVQEVISGNRDYQFPNEGYHDDAASLAHYLNVMSAFLQGKAMPDDDDSPGDWSDMGGASASGASPQIKGVPLMMGGASKPSRDAAPEKPTEDVPS</sequence>
<dbReference type="Proteomes" id="UP000321412">
    <property type="component" value="Unassembled WGS sequence"/>
</dbReference>
<feature type="compositionally biased region" description="Low complexity" evidence="1">
    <location>
        <begin position="420"/>
        <end position="434"/>
    </location>
</feature>
<organism evidence="3 4">
    <name type="scientific">Lujinxingia vulgaris</name>
    <dbReference type="NCBI Taxonomy" id="2600176"/>
    <lineage>
        <taxon>Bacteria</taxon>
        <taxon>Deltaproteobacteria</taxon>
        <taxon>Bradymonadales</taxon>
        <taxon>Lujinxingiaceae</taxon>
        <taxon>Lujinxingia</taxon>
    </lineage>
</organism>